<reference evidence="2" key="1">
    <citation type="journal article" date="2021" name="Proc. Natl. Acad. Sci. U.S.A.">
        <title>Three genomes in the algal genus Volvox reveal the fate of a haploid sex-determining region after a transition to homothallism.</title>
        <authorList>
            <person name="Yamamoto K."/>
            <person name="Hamaji T."/>
            <person name="Kawai-Toyooka H."/>
            <person name="Matsuzaki R."/>
            <person name="Takahashi F."/>
            <person name="Nishimura Y."/>
            <person name="Kawachi M."/>
            <person name="Noguchi H."/>
            <person name="Minakuchi Y."/>
            <person name="Umen J.G."/>
            <person name="Toyoda A."/>
            <person name="Nozaki H."/>
        </authorList>
    </citation>
    <scope>NUCLEOTIDE SEQUENCE</scope>
    <source>
        <strain evidence="2">NIES-3780</strain>
    </source>
</reference>
<name>A0A8J4EXZ1_9CHLO</name>
<evidence type="ECO:0000313" key="3">
    <source>
        <dbReference type="Proteomes" id="UP000747399"/>
    </source>
</evidence>
<protein>
    <submittedName>
        <fullName evidence="2">Uncharacterized protein</fullName>
    </submittedName>
</protein>
<feature type="non-terminal residue" evidence="2">
    <location>
        <position position="1"/>
    </location>
</feature>
<feature type="non-terminal residue" evidence="2">
    <location>
        <position position="135"/>
    </location>
</feature>
<proteinExistence type="predicted"/>
<feature type="compositionally biased region" description="Pro residues" evidence="1">
    <location>
        <begin position="29"/>
        <end position="38"/>
    </location>
</feature>
<evidence type="ECO:0000256" key="1">
    <source>
        <dbReference type="SAM" id="MobiDB-lite"/>
    </source>
</evidence>
<feature type="compositionally biased region" description="Low complexity" evidence="1">
    <location>
        <begin position="71"/>
        <end position="94"/>
    </location>
</feature>
<feature type="compositionally biased region" description="Pro residues" evidence="1">
    <location>
        <begin position="95"/>
        <end position="111"/>
    </location>
</feature>
<sequence length="135" mass="13306">PPPSRKPFFNGVPAFGFAGGDGTEAAPMAPEPEVPAPCPAARSTCATPDPRPGIAARTGPAAAVETAAFCPPLQSSPSPVIPSSLSCPHLLSPSTSPPSSPSPPSSSPPLLPASASSRSSSARRAKTRSSSLPAS</sequence>
<gene>
    <name evidence="2" type="ORF">Vafri_7358</name>
</gene>
<dbReference type="Proteomes" id="UP000747399">
    <property type="component" value="Unassembled WGS sequence"/>
</dbReference>
<evidence type="ECO:0000313" key="2">
    <source>
        <dbReference type="EMBL" id="GIL51356.1"/>
    </source>
</evidence>
<feature type="region of interest" description="Disordered" evidence="1">
    <location>
        <begin position="71"/>
        <end position="135"/>
    </location>
</feature>
<accession>A0A8J4EXZ1</accession>
<keyword evidence="3" id="KW-1185">Reference proteome</keyword>
<organism evidence="2 3">
    <name type="scientific">Volvox africanus</name>
    <dbReference type="NCBI Taxonomy" id="51714"/>
    <lineage>
        <taxon>Eukaryota</taxon>
        <taxon>Viridiplantae</taxon>
        <taxon>Chlorophyta</taxon>
        <taxon>core chlorophytes</taxon>
        <taxon>Chlorophyceae</taxon>
        <taxon>CS clade</taxon>
        <taxon>Chlamydomonadales</taxon>
        <taxon>Volvocaceae</taxon>
        <taxon>Volvox</taxon>
    </lineage>
</organism>
<dbReference type="AlphaFoldDB" id="A0A8J4EXZ1"/>
<feature type="region of interest" description="Disordered" evidence="1">
    <location>
        <begin position="1"/>
        <end position="56"/>
    </location>
</feature>
<comment type="caution">
    <text evidence="2">The sequence shown here is derived from an EMBL/GenBank/DDBJ whole genome shotgun (WGS) entry which is preliminary data.</text>
</comment>
<dbReference type="EMBL" id="BNCO01000010">
    <property type="protein sequence ID" value="GIL51356.1"/>
    <property type="molecule type" value="Genomic_DNA"/>
</dbReference>